<reference evidence="3 4" key="1">
    <citation type="submission" date="2017-11" db="EMBL/GenBank/DDBJ databases">
        <title>Understudied soil microbes with underappreciated capabilities: Untangling the Clostridium saccharolyticum group.</title>
        <authorList>
            <person name="Leschine S."/>
        </authorList>
    </citation>
    <scope>NUCLEOTIDE SEQUENCE [LARGE SCALE GENOMIC DNA]</scope>
    <source>
        <strain evidence="3 4">18A</strain>
    </source>
</reference>
<dbReference type="AlphaFoldDB" id="A0A2M8YZW6"/>
<dbReference type="PIRSF" id="PIRSF008459">
    <property type="entry name" value="UCP008459"/>
    <property type="match status" value="1"/>
</dbReference>
<evidence type="ECO:0000313" key="4">
    <source>
        <dbReference type="Proteomes" id="UP000231092"/>
    </source>
</evidence>
<dbReference type="SUPFAM" id="SSF55021">
    <property type="entry name" value="ACT-like"/>
    <property type="match status" value="2"/>
</dbReference>
<dbReference type="InterPro" id="IPR027795">
    <property type="entry name" value="CASTOR_ACT_dom"/>
</dbReference>
<dbReference type="PANTHER" id="PTHR31131">
    <property type="entry name" value="CHROMOSOME 1, WHOLE GENOME SHOTGUN SEQUENCE"/>
    <property type="match status" value="1"/>
</dbReference>
<dbReference type="Gene3D" id="3.30.2130.10">
    <property type="entry name" value="VC0802-like"/>
    <property type="match status" value="1"/>
</dbReference>
<comment type="caution">
    <text evidence="3">The sequence shown here is derived from an EMBL/GenBank/DDBJ whole genome shotgun (WGS) entry which is preliminary data.</text>
</comment>
<dbReference type="InterPro" id="IPR051719">
    <property type="entry name" value="CASTOR_mTORC1"/>
</dbReference>
<dbReference type="PANTHER" id="PTHR31131:SF6">
    <property type="entry name" value="CASTOR ACT DOMAIN-CONTAINING PROTEIN"/>
    <property type="match status" value="1"/>
</dbReference>
<dbReference type="Pfam" id="PF13840">
    <property type="entry name" value="ACT_7"/>
    <property type="match status" value="1"/>
</dbReference>
<dbReference type="RefSeq" id="WP_100303466.1">
    <property type="nucleotide sequence ID" value="NZ_PGET01000001.1"/>
</dbReference>
<feature type="domain" description="CASTOR ACT" evidence="1">
    <location>
        <begin position="56"/>
        <end position="117"/>
    </location>
</feature>
<dbReference type="Proteomes" id="UP000231092">
    <property type="component" value="Unassembled WGS sequence"/>
</dbReference>
<gene>
    <name evidence="3" type="ORF">H171_0177</name>
</gene>
<dbReference type="InterPro" id="IPR045865">
    <property type="entry name" value="ACT-like_dom_sf"/>
</dbReference>
<evidence type="ECO:0000259" key="2">
    <source>
        <dbReference type="Pfam" id="PF21631"/>
    </source>
</evidence>
<name>A0A2M8YZW6_9FIRM</name>
<dbReference type="Pfam" id="PF21631">
    <property type="entry name" value="A9CJY8-like_N"/>
    <property type="match status" value="1"/>
</dbReference>
<proteinExistence type="predicted"/>
<accession>A0A2M8YZW6</accession>
<dbReference type="InterPro" id="IPR016540">
    <property type="entry name" value="UCP008459"/>
</dbReference>
<feature type="domain" description="A9CJY8-like N-terminal" evidence="2">
    <location>
        <begin position="9"/>
        <end position="52"/>
    </location>
</feature>
<dbReference type="OrthoDB" id="5615858at2"/>
<protein>
    <submittedName>
        <fullName evidence="3">Uncharacterized protein</fullName>
    </submittedName>
</protein>
<sequence length="130" mass="14330">MNLKRISVEFSVCKLSGPSDILTLDMTSGFWFLGKTDEELSLVCETSSVPENAIEREDGFLAFRIEGILDFSLIGILSKISTVLADHGIGIFAVSTFNTDYILVKKENYEKALNHLEAAGYTVTGTKEEN</sequence>
<organism evidence="3 4">
    <name type="scientific">[Clostridium] celerecrescens 18A</name>
    <dbReference type="NCBI Taxonomy" id="1286362"/>
    <lineage>
        <taxon>Bacteria</taxon>
        <taxon>Bacillati</taxon>
        <taxon>Bacillota</taxon>
        <taxon>Clostridia</taxon>
        <taxon>Lachnospirales</taxon>
        <taxon>Lachnospiraceae</taxon>
        <taxon>Lacrimispora</taxon>
    </lineage>
</organism>
<dbReference type="EMBL" id="PGET01000001">
    <property type="protein sequence ID" value="PJJ26736.1"/>
    <property type="molecule type" value="Genomic_DNA"/>
</dbReference>
<dbReference type="InterPro" id="IPR049447">
    <property type="entry name" value="A9CJY8-like_N"/>
</dbReference>
<evidence type="ECO:0000259" key="1">
    <source>
        <dbReference type="Pfam" id="PF13840"/>
    </source>
</evidence>
<evidence type="ECO:0000313" key="3">
    <source>
        <dbReference type="EMBL" id="PJJ26736.1"/>
    </source>
</evidence>